<proteinExistence type="predicted"/>
<dbReference type="Proteomes" id="UP000613266">
    <property type="component" value="Unassembled WGS sequence"/>
</dbReference>
<protein>
    <recommendedName>
        <fullName evidence="3">DUF2867 domain-containing protein</fullName>
    </recommendedName>
</protein>
<keyword evidence="2" id="KW-1185">Reference proteome</keyword>
<comment type="caution">
    <text evidence="1">The sequence shown here is derived from an EMBL/GenBank/DDBJ whole genome shotgun (WGS) entry which is preliminary data.</text>
</comment>
<dbReference type="InterPro" id="IPR023393">
    <property type="entry name" value="START-like_dom_sf"/>
</dbReference>
<dbReference type="Gene3D" id="3.30.530.20">
    <property type="match status" value="1"/>
</dbReference>
<name>A0A931J8V5_9BURK</name>
<reference evidence="1" key="1">
    <citation type="submission" date="2020-12" db="EMBL/GenBank/DDBJ databases">
        <title>The genome sequence of Inhella sp. 1Y17.</title>
        <authorList>
            <person name="Liu Y."/>
        </authorList>
    </citation>
    <scope>NUCLEOTIDE SEQUENCE</scope>
    <source>
        <strain evidence="1">1Y17</strain>
    </source>
</reference>
<sequence length="178" mass="19555">MPAVLALSANPQRAVRALALLMHAEPATACAPPLPDPCTLAMGQGLGLGHVHECDIELEGRRGTWIEQCTELAPCRRLTWAVVSDNLGFSAALEQLVFRFEIHAVGRDRSLVTMQTLYRPRHLVARLQHLLVLRPLFHRRGHRTLSGLKAWAERSPCSPRRAAPLGCAPPARSELLAS</sequence>
<accession>A0A931J8V5</accession>
<organism evidence="1 2">
    <name type="scientific">Inhella proteolytica</name>
    <dbReference type="NCBI Taxonomy" id="2795029"/>
    <lineage>
        <taxon>Bacteria</taxon>
        <taxon>Pseudomonadati</taxon>
        <taxon>Pseudomonadota</taxon>
        <taxon>Betaproteobacteria</taxon>
        <taxon>Burkholderiales</taxon>
        <taxon>Sphaerotilaceae</taxon>
        <taxon>Inhella</taxon>
    </lineage>
</organism>
<dbReference type="SUPFAM" id="SSF55961">
    <property type="entry name" value="Bet v1-like"/>
    <property type="match status" value="1"/>
</dbReference>
<dbReference type="EMBL" id="JAEDAK010000012">
    <property type="protein sequence ID" value="MBH9578512.1"/>
    <property type="molecule type" value="Genomic_DNA"/>
</dbReference>
<dbReference type="RefSeq" id="WP_198112276.1">
    <property type="nucleotide sequence ID" value="NZ_JAEDAK010000012.1"/>
</dbReference>
<evidence type="ECO:0000313" key="1">
    <source>
        <dbReference type="EMBL" id="MBH9578512.1"/>
    </source>
</evidence>
<gene>
    <name evidence="1" type="ORF">I7X39_16595</name>
</gene>
<evidence type="ECO:0008006" key="3">
    <source>
        <dbReference type="Google" id="ProtNLM"/>
    </source>
</evidence>
<evidence type="ECO:0000313" key="2">
    <source>
        <dbReference type="Proteomes" id="UP000613266"/>
    </source>
</evidence>
<dbReference type="AlphaFoldDB" id="A0A931J8V5"/>